<dbReference type="Proteomes" id="UP000694864">
    <property type="component" value="Chromosome 6"/>
</dbReference>
<reference evidence="1" key="1">
    <citation type="journal article" date="2014" name="Nat. Commun.">
        <title>The emerging biofuel crop Camelina sativa retains a highly undifferentiated hexaploid genome structure.</title>
        <authorList>
            <person name="Kagale S."/>
            <person name="Koh C."/>
            <person name="Nixon J."/>
            <person name="Bollina V."/>
            <person name="Clarke W.E."/>
            <person name="Tuteja R."/>
            <person name="Spillane C."/>
            <person name="Robinson S.J."/>
            <person name="Links M.G."/>
            <person name="Clarke C."/>
            <person name="Higgins E.E."/>
            <person name="Huebert T."/>
            <person name="Sharpe A.G."/>
            <person name="Parkin I.A."/>
        </authorList>
    </citation>
    <scope>NUCLEOTIDE SEQUENCE [LARGE SCALE GENOMIC DNA]</scope>
    <source>
        <strain evidence="1">cv. DH55</strain>
    </source>
</reference>
<proteinExistence type="predicted"/>
<evidence type="ECO:0000313" key="2">
    <source>
        <dbReference type="RefSeq" id="XP_010515497.1"/>
    </source>
</evidence>
<dbReference type="RefSeq" id="XP_010515497.1">
    <property type="nucleotide sequence ID" value="XM_010517195.2"/>
</dbReference>
<dbReference type="Gene3D" id="3.90.190.10">
    <property type="entry name" value="Protein tyrosine phosphatase superfamily"/>
    <property type="match status" value="1"/>
</dbReference>
<accession>A0ABM0ZGQ7</accession>
<reference evidence="2" key="2">
    <citation type="submission" date="2025-08" db="UniProtKB">
        <authorList>
            <consortium name="RefSeq"/>
        </authorList>
    </citation>
    <scope>IDENTIFICATION</scope>
    <source>
        <tissue evidence="2">Leaf</tissue>
    </source>
</reference>
<dbReference type="GeneID" id="104791347"/>
<sequence length="300" mass="34211">MEAHLKEDILMESSRCGNKILVTDELPDGQMLDQWEPVSPDSLNTLLEVYHELQAEGYLVHYERLPVTDEKSPNETDFDALFSKICQAADNNTEIVFNCQMGSGLTTTGMVIATLVYYKRIGASDRRFPRNNSSGRIFNDGEKSTINLPPSVYDLRCGEYAVVRSLVRVLQGGVEGKRLVDQVIDKCGSVQNLRVTIAVYHDRISRRLIGHHLDEKKIDASLTSFVEYLERYYFLICFTVYLHSEGDFLQSGSLSHVSVSFTDWMRARPELYSILLRYPSAVAEPENLFTRVIIFFKKKT</sequence>
<gene>
    <name evidence="2" type="primary">LOC104791347</name>
</gene>
<keyword evidence="1" id="KW-1185">Reference proteome</keyword>
<protein>
    <submittedName>
        <fullName evidence="2">Paladin-like isoform X1</fullName>
    </submittedName>
</protein>
<dbReference type="InterPro" id="IPR029021">
    <property type="entry name" value="Prot-tyrosine_phosphatase-like"/>
</dbReference>
<dbReference type="PANTHER" id="PTHR23339">
    <property type="entry name" value="TYROSINE SPECIFIC PROTEIN PHOSPHATASE AND DUAL SPECIFICITY PROTEIN PHOSPHATASE"/>
    <property type="match status" value="1"/>
</dbReference>
<organism evidence="1 2">
    <name type="scientific">Camelina sativa</name>
    <name type="common">False flax</name>
    <name type="synonym">Myagrum sativum</name>
    <dbReference type="NCBI Taxonomy" id="90675"/>
    <lineage>
        <taxon>Eukaryota</taxon>
        <taxon>Viridiplantae</taxon>
        <taxon>Streptophyta</taxon>
        <taxon>Embryophyta</taxon>
        <taxon>Tracheophyta</taxon>
        <taxon>Spermatophyta</taxon>
        <taxon>Magnoliopsida</taxon>
        <taxon>eudicotyledons</taxon>
        <taxon>Gunneridae</taxon>
        <taxon>Pentapetalae</taxon>
        <taxon>rosids</taxon>
        <taxon>malvids</taxon>
        <taxon>Brassicales</taxon>
        <taxon>Brassicaceae</taxon>
        <taxon>Camelineae</taxon>
        <taxon>Camelina</taxon>
    </lineage>
</organism>
<name>A0ABM0ZGQ7_CAMSA</name>
<dbReference type="SUPFAM" id="SSF52799">
    <property type="entry name" value="(Phosphotyrosine protein) phosphatases II"/>
    <property type="match status" value="1"/>
</dbReference>
<dbReference type="SMART" id="SM01301">
    <property type="entry name" value="PTPlike_phytase"/>
    <property type="match status" value="1"/>
</dbReference>
<dbReference type="Pfam" id="PF14566">
    <property type="entry name" value="PTPlike_phytase"/>
    <property type="match status" value="1"/>
</dbReference>
<dbReference type="InterPro" id="IPR050561">
    <property type="entry name" value="PTP"/>
</dbReference>
<evidence type="ECO:0000313" key="1">
    <source>
        <dbReference type="Proteomes" id="UP000694864"/>
    </source>
</evidence>